<keyword evidence="1" id="KW-0732">Signal</keyword>
<keyword evidence="2" id="KW-0540">Nuclease</keyword>
<feature type="signal peptide" evidence="1">
    <location>
        <begin position="1"/>
        <end position="23"/>
    </location>
</feature>
<protein>
    <submittedName>
        <fullName evidence="2">Putative endonuclease reverse transcriptase</fullName>
    </submittedName>
</protein>
<dbReference type="AlphaFoldDB" id="K9IX56"/>
<sequence>MQKLFILMRSHLFILSFMSLALGAKQQDTNTIFRNQRHFCIPTMKYQKQKSGRLPFDTATRKIKYLGINLTKEVEDLYSENYTTLKKEIREDTNKWRHVPCSWIGRINIIKMCILPKAINRFNTIPIKVPVTYFTDIEETFQKFIWNHKIPRIATAILRKKNKGGGITMPDIKLYYKATVIKTAWYWHKNTHIDQWNRIESPEINSSLYGQLIFNKGKRSTKWSKNSLFKKWCWGIWTATCKNMKLDHKLTPYTKINSRLIKDLNINHNTIKVLEKNTGRKISDIPRSNIFPNVS</sequence>
<dbReference type="EMBL" id="GABZ01007239">
    <property type="protein sequence ID" value="JAA46286.1"/>
    <property type="molecule type" value="mRNA"/>
</dbReference>
<feature type="chain" id="PRO_5003931492" evidence="1">
    <location>
        <begin position="24"/>
        <end position="295"/>
    </location>
</feature>
<reference evidence="2" key="1">
    <citation type="submission" date="2012-11" db="EMBL/GenBank/DDBJ databases">
        <title>The Vampirome: Transcriptome and Proteome Analysis of the Submandibular and Accessory Glands of the Vampire Bat and Vector of Human Rabies, Desmodus rotundus.</title>
        <authorList>
            <person name="Francischetti I.M.B."/>
            <person name="Assumpcao T.C.F."/>
            <person name="Ma D."/>
            <person name="Vicente E.C."/>
            <person name="Ribeiro J.M.C."/>
        </authorList>
    </citation>
    <scope>NUCLEOTIDE SEQUENCE</scope>
    <source>
        <tissue evidence="2">Salivary gland</tissue>
    </source>
</reference>
<proteinExistence type="evidence at transcript level"/>
<evidence type="ECO:0000313" key="2">
    <source>
        <dbReference type="EMBL" id="JAA46286.1"/>
    </source>
</evidence>
<evidence type="ECO:0000256" key="1">
    <source>
        <dbReference type="SAM" id="SignalP"/>
    </source>
</evidence>
<dbReference type="PANTHER" id="PTHR19446">
    <property type="entry name" value="REVERSE TRANSCRIPTASES"/>
    <property type="match status" value="1"/>
</dbReference>
<keyword evidence="2" id="KW-0695">RNA-directed DNA polymerase</keyword>
<dbReference type="GO" id="GO:0003964">
    <property type="term" value="F:RNA-directed DNA polymerase activity"/>
    <property type="evidence" value="ECO:0007669"/>
    <property type="project" value="UniProtKB-KW"/>
</dbReference>
<name>K9IX56_DESRO</name>
<organism evidence="2">
    <name type="scientific">Desmodus rotundus</name>
    <name type="common">Vampire bat</name>
    <dbReference type="NCBI Taxonomy" id="9430"/>
    <lineage>
        <taxon>Eukaryota</taxon>
        <taxon>Metazoa</taxon>
        <taxon>Chordata</taxon>
        <taxon>Craniata</taxon>
        <taxon>Vertebrata</taxon>
        <taxon>Euteleostomi</taxon>
        <taxon>Mammalia</taxon>
        <taxon>Eutheria</taxon>
        <taxon>Laurasiatheria</taxon>
        <taxon>Chiroptera</taxon>
        <taxon>Yangochiroptera</taxon>
        <taxon>Phyllostomidae</taxon>
        <taxon>Desmodontinae</taxon>
        <taxon>Desmodus</taxon>
    </lineage>
</organism>
<dbReference type="GO" id="GO:0004519">
    <property type="term" value="F:endonuclease activity"/>
    <property type="evidence" value="ECO:0007669"/>
    <property type="project" value="UniProtKB-KW"/>
</dbReference>
<keyword evidence="2" id="KW-0378">Hydrolase</keyword>
<keyword evidence="2" id="KW-0255">Endonuclease</keyword>
<keyword evidence="2" id="KW-0808">Transferase</keyword>
<keyword evidence="2" id="KW-0548">Nucleotidyltransferase</keyword>
<accession>K9IX56</accession>